<organism evidence="1 2">
    <name type="scientific">Staphylococcus saccharolyticus</name>
    <dbReference type="NCBI Taxonomy" id="33028"/>
    <lineage>
        <taxon>Bacteria</taxon>
        <taxon>Bacillati</taxon>
        <taxon>Bacillota</taxon>
        <taxon>Bacilli</taxon>
        <taxon>Bacillales</taxon>
        <taxon>Staphylococcaceae</taxon>
        <taxon>Staphylococcus</taxon>
    </lineage>
</organism>
<name>A0A380GZ59_9STAP</name>
<dbReference type="Proteomes" id="UP000255425">
    <property type="component" value="Unassembled WGS sequence"/>
</dbReference>
<evidence type="ECO:0000313" key="2">
    <source>
        <dbReference type="Proteomes" id="UP000255425"/>
    </source>
</evidence>
<dbReference type="AlphaFoldDB" id="A0A380GZ59"/>
<protein>
    <submittedName>
        <fullName evidence="1">Uncharacterized protein</fullName>
    </submittedName>
</protein>
<keyword evidence="2" id="KW-1185">Reference proteome</keyword>
<proteinExistence type="predicted"/>
<dbReference type="EMBL" id="UHDZ01000001">
    <property type="protein sequence ID" value="SUM67771.1"/>
    <property type="molecule type" value="Genomic_DNA"/>
</dbReference>
<gene>
    <name evidence="1" type="ORF">NCTC11807_00305</name>
</gene>
<accession>A0A380GZ59</accession>
<evidence type="ECO:0000313" key="1">
    <source>
        <dbReference type="EMBL" id="SUM67771.1"/>
    </source>
</evidence>
<reference evidence="1 2" key="1">
    <citation type="submission" date="2018-06" db="EMBL/GenBank/DDBJ databases">
        <authorList>
            <consortium name="Pathogen Informatics"/>
            <person name="Doyle S."/>
        </authorList>
    </citation>
    <scope>NUCLEOTIDE SEQUENCE [LARGE SCALE GENOMIC DNA]</scope>
    <source>
        <strain evidence="1 2">NCTC11807</strain>
    </source>
</reference>
<sequence>MTEPLYFTTMISNGVRDGLVLIIHLYTISQQQKKWVVKGGY</sequence>